<dbReference type="Proteomes" id="UP000754750">
    <property type="component" value="Unassembled WGS sequence"/>
</dbReference>
<evidence type="ECO:0000256" key="5">
    <source>
        <dbReference type="ARBA" id="ARBA00022692"/>
    </source>
</evidence>
<sequence>MNQERIANHHLFSMVVLFVIGSSLIVGVAAQVEIDKWISILIALAAAVPTVTVYMKLLSLFPGKNLFDILIIVFGKWVGQLFVLLYTWYAFHLGAMVLCNFGEFVNMMAMPETPKIMPILLMGISCIWVAKEGIEVLGRSAFFLLPILIAIILIVQLLCIPQLNPEFLTPILADGWKPVWNGAFSTFAFPFAETILITAVLYCPVNKKAPYRPFLGGLLSGAAIILAVTLRNLLVLGATLKQHPYFPSYIAVGRIRIGDFLQRMEITVSIVFVVGAFVKVSVCLLAAAIGVKKLAGLNHYRPVVVPIGILMILMAHGIYKNTMEMVEWAFEIYSYYALPFQVFLPLLLLAIALISRHRGKMTNAQPTSS</sequence>
<evidence type="ECO:0000313" key="9">
    <source>
        <dbReference type="EMBL" id="MBE6832285.1"/>
    </source>
</evidence>
<feature type="transmembrane region" description="Helical" evidence="8">
    <location>
        <begin position="142"/>
        <end position="163"/>
    </location>
</feature>
<protein>
    <submittedName>
        <fullName evidence="9">Spore gernimation protein</fullName>
    </submittedName>
</protein>
<keyword evidence="6 8" id="KW-1133">Transmembrane helix</keyword>
<dbReference type="PANTHER" id="PTHR34975:SF2">
    <property type="entry name" value="SPORE GERMINATION PROTEIN A2"/>
    <property type="match status" value="1"/>
</dbReference>
<feature type="transmembrane region" description="Helical" evidence="8">
    <location>
        <begin position="113"/>
        <end position="130"/>
    </location>
</feature>
<keyword evidence="3" id="KW-0813">Transport</keyword>
<dbReference type="RefSeq" id="WP_326839811.1">
    <property type="nucleotide sequence ID" value="NZ_SVNY01000001.1"/>
</dbReference>
<evidence type="ECO:0000256" key="4">
    <source>
        <dbReference type="ARBA" id="ARBA00022544"/>
    </source>
</evidence>
<comment type="subcellular location">
    <subcellularLocation>
        <location evidence="1">Membrane</location>
        <topology evidence="1">Multi-pass membrane protein</topology>
    </subcellularLocation>
</comment>
<proteinExistence type="inferred from homology"/>
<feature type="transmembrane region" description="Helical" evidence="8">
    <location>
        <begin position="69"/>
        <end position="91"/>
    </location>
</feature>
<dbReference type="GO" id="GO:0009847">
    <property type="term" value="P:spore germination"/>
    <property type="evidence" value="ECO:0007669"/>
    <property type="project" value="InterPro"/>
</dbReference>
<dbReference type="EMBL" id="SVNY01000001">
    <property type="protein sequence ID" value="MBE6832285.1"/>
    <property type="molecule type" value="Genomic_DNA"/>
</dbReference>
<organism evidence="9 10">
    <name type="scientific">Faecalispora sporosphaeroides</name>
    <dbReference type="NCBI Taxonomy" id="1549"/>
    <lineage>
        <taxon>Bacteria</taxon>
        <taxon>Bacillati</taxon>
        <taxon>Bacillota</taxon>
        <taxon>Clostridia</taxon>
        <taxon>Eubacteriales</taxon>
        <taxon>Oscillospiraceae</taxon>
        <taxon>Faecalispora</taxon>
    </lineage>
</organism>
<dbReference type="NCBIfam" id="TIGR00912">
    <property type="entry name" value="2A0309"/>
    <property type="match status" value="1"/>
</dbReference>
<comment type="similarity">
    <text evidence="2">Belongs to the amino acid-polyamine-organocation (APC) superfamily. Spore germination protein (SGP) (TC 2.A.3.9) family.</text>
</comment>
<dbReference type="Pfam" id="PF03845">
    <property type="entry name" value="Spore_permease"/>
    <property type="match status" value="1"/>
</dbReference>
<feature type="transmembrane region" description="Helical" evidence="8">
    <location>
        <begin position="37"/>
        <end position="57"/>
    </location>
</feature>
<evidence type="ECO:0000313" key="10">
    <source>
        <dbReference type="Proteomes" id="UP000754750"/>
    </source>
</evidence>
<feature type="transmembrane region" description="Helical" evidence="8">
    <location>
        <begin position="332"/>
        <end position="354"/>
    </location>
</feature>
<dbReference type="InterPro" id="IPR004761">
    <property type="entry name" value="Spore_GerAB"/>
</dbReference>
<accession>A0A928KUN4</accession>
<evidence type="ECO:0000256" key="8">
    <source>
        <dbReference type="SAM" id="Phobius"/>
    </source>
</evidence>
<dbReference type="GO" id="GO:0016020">
    <property type="term" value="C:membrane"/>
    <property type="evidence" value="ECO:0007669"/>
    <property type="project" value="UniProtKB-SubCell"/>
</dbReference>
<dbReference type="PANTHER" id="PTHR34975">
    <property type="entry name" value="SPORE GERMINATION PROTEIN A2"/>
    <property type="match status" value="1"/>
</dbReference>
<keyword evidence="5 8" id="KW-0812">Transmembrane</keyword>
<feature type="transmembrane region" description="Helical" evidence="8">
    <location>
        <begin position="266"/>
        <end position="291"/>
    </location>
</feature>
<evidence type="ECO:0000256" key="6">
    <source>
        <dbReference type="ARBA" id="ARBA00022989"/>
    </source>
</evidence>
<evidence type="ECO:0000256" key="3">
    <source>
        <dbReference type="ARBA" id="ARBA00022448"/>
    </source>
</evidence>
<evidence type="ECO:0000256" key="7">
    <source>
        <dbReference type="ARBA" id="ARBA00023136"/>
    </source>
</evidence>
<reference evidence="9" key="1">
    <citation type="submission" date="2019-04" db="EMBL/GenBank/DDBJ databases">
        <title>Evolution of Biomass-Degrading Anaerobic Consortia Revealed by Metagenomics.</title>
        <authorList>
            <person name="Peng X."/>
        </authorList>
    </citation>
    <scope>NUCLEOTIDE SEQUENCE</scope>
    <source>
        <strain evidence="9">SIG551</strain>
    </source>
</reference>
<feature type="transmembrane region" description="Helical" evidence="8">
    <location>
        <begin position="303"/>
        <end position="320"/>
    </location>
</feature>
<feature type="transmembrane region" description="Helical" evidence="8">
    <location>
        <begin position="12"/>
        <end position="31"/>
    </location>
</feature>
<keyword evidence="4" id="KW-0309">Germination</keyword>
<comment type="caution">
    <text evidence="9">The sequence shown here is derived from an EMBL/GenBank/DDBJ whole genome shotgun (WGS) entry which is preliminary data.</text>
</comment>
<dbReference type="AlphaFoldDB" id="A0A928KUN4"/>
<feature type="transmembrane region" description="Helical" evidence="8">
    <location>
        <begin position="214"/>
        <end position="234"/>
    </location>
</feature>
<feature type="transmembrane region" description="Helical" evidence="8">
    <location>
        <begin position="183"/>
        <end position="202"/>
    </location>
</feature>
<evidence type="ECO:0000256" key="2">
    <source>
        <dbReference type="ARBA" id="ARBA00007998"/>
    </source>
</evidence>
<evidence type="ECO:0000256" key="1">
    <source>
        <dbReference type="ARBA" id="ARBA00004141"/>
    </source>
</evidence>
<keyword evidence="7 8" id="KW-0472">Membrane</keyword>
<gene>
    <name evidence="9" type="ORF">E7512_01655</name>
</gene>
<name>A0A928KUN4_9FIRM</name>